<feature type="domain" description="Blue (type 1) copper" evidence="6">
    <location>
        <begin position="24"/>
        <end position="149"/>
    </location>
</feature>
<keyword evidence="1 5" id="KW-0813">Transport</keyword>
<protein>
    <recommendedName>
        <fullName evidence="5">Azurin</fullName>
    </recommendedName>
</protein>
<proteinExistence type="predicted"/>
<keyword evidence="8" id="KW-1185">Reference proteome</keyword>
<name>A0ABT0N5B6_9GAMM</name>
<dbReference type="CDD" id="cd13922">
    <property type="entry name" value="Azurin"/>
    <property type="match status" value="1"/>
</dbReference>
<dbReference type="InterPro" id="IPR028871">
    <property type="entry name" value="BlueCu_1_BS"/>
</dbReference>
<keyword evidence="3 5" id="KW-0249">Electron transport</keyword>
<accession>A0ABT0N5B6</accession>
<keyword evidence="5" id="KW-0574">Periplasm</keyword>
<dbReference type="InterPro" id="IPR050845">
    <property type="entry name" value="Cu-binding_ET"/>
</dbReference>
<dbReference type="PROSITE" id="PS00196">
    <property type="entry name" value="COPPER_BLUE"/>
    <property type="match status" value="1"/>
</dbReference>
<gene>
    <name evidence="7" type="primary">azu</name>
    <name evidence="7" type="ORF">L2725_04255</name>
</gene>
<feature type="chain" id="PRO_5044952386" description="Azurin" evidence="5">
    <location>
        <begin position="23"/>
        <end position="150"/>
    </location>
</feature>
<organism evidence="7 8">
    <name type="scientific">Shewanella corallii</name>
    <dbReference type="NCBI Taxonomy" id="560080"/>
    <lineage>
        <taxon>Bacteria</taxon>
        <taxon>Pseudomonadati</taxon>
        <taxon>Pseudomonadota</taxon>
        <taxon>Gammaproteobacteria</taxon>
        <taxon>Alteromonadales</taxon>
        <taxon>Shewanellaceae</taxon>
        <taxon>Shewanella</taxon>
    </lineage>
</organism>
<evidence type="ECO:0000256" key="1">
    <source>
        <dbReference type="ARBA" id="ARBA00022448"/>
    </source>
</evidence>
<dbReference type="InterPro" id="IPR000923">
    <property type="entry name" value="BlueCu_1"/>
</dbReference>
<dbReference type="NCBIfam" id="TIGR02695">
    <property type="entry name" value="azurin"/>
    <property type="match status" value="1"/>
</dbReference>
<dbReference type="InterPro" id="IPR014068">
    <property type="entry name" value="Azurin"/>
</dbReference>
<comment type="function">
    <text evidence="5">Transfers electrons from cytochrome c551 to cytochrome oxidase.</text>
</comment>
<dbReference type="Pfam" id="PF00127">
    <property type="entry name" value="Copper-bind"/>
    <property type="match status" value="1"/>
</dbReference>
<evidence type="ECO:0000256" key="2">
    <source>
        <dbReference type="ARBA" id="ARBA00022723"/>
    </source>
</evidence>
<evidence type="ECO:0000256" key="3">
    <source>
        <dbReference type="ARBA" id="ARBA00022982"/>
    </source>
</evidence>
<dbReference type="Gene3D" id="2.60.40.420">
    <property type="entry name" value="Cupredoxins - blue copper proteins"/>
    <property type="match status" value="1"/>
</dbReference>
<dbReference type="PANTHER" id="PTHR38439:SF2">
    <property type="entry name" value="OUTER MEMBRANE PROTEIN H.8"/>
    <property type="match status" value="1"/>
</dbReference>
<feature type="signal peptide" evidence="5">
    <location>
        <begin position="1"/>
        <end position="22"/>
    </location>
</feature>
<keyword evidence="2 5" id="KW-0479">Metal-binding</keyword>
<evidence type="ECO:0000256" key="4">
    <source>
        <dbReference type="ARBA" id="ARBA00023008"/>
    </source>
</evidence>
<evidence type="ECO:0000256" key="5">
    <source>
        <dbReference type="RuleBase" id="RU363017"/>
    </source>
</evidence>
<dbReference type="EMBL" id="JAKIKT010000001">
    <property type="protein sequence ID" value="MCL2912997.1"/>
    <property type="molecule type" value="Genomic_DNA"/>
</dbReference>
<reference evidence="7 8" key="1">
    <citation type="submission" date="2022-01" db="EMBL/GenBank/DDBJ databases">
        <title>Whole genome-based taxonomy of the Shewanellaceae.</title>
        <authorList>
            <person name="Martin-Rodriguez A.J."/>
        </authorList>
    </citation>
    <scope>NUCLEOTIDE SEQUENCE [LARGE SCALE GENOMIC DNA]</scope>
    <source>
        <strain evidence="7 8">DSM 21332</strain>
    </source>
</reference>
<dbReference type="RefSeq" id="WP_249247785.1">
    <property type="nucleotide sequence ID" value="NZ_JAKIKT010000001.1"/>
</dbReference>
<dbReference type="PANTHER" id="PTHR38439">
    <property type="entry name" value="AURACYANIN-B"/>
    <property type="match status" value="1"/>
</dbReference>
<sequence>MTPVTRLVLAVTSVFWALPALADECDISISANDAMQFDTKELSVPASCQQVTLTLKHTGQLPAGVMGHNWVLTKTADMSAVATDGISAGADNAFIKPDDARVIAATDVIGGGASTSVTFDTSALKKGEDYSFFCSFPGHWAIMQGKLQLT</sequence>
<keyword evidence="4 5" id="KW-0186">Copper</keyword>
<keyword evidence="5" id="KW-0732">Signal</keyword>
<dbReference type="SUPFAM" id="SSF49503">
    <property type="entry name" value="Cupredoxins"/>
    <property type="match status" value="1"/>
</dbReference>
<evidence type="ECO:0000313" key="8">
    <source>
        <dbReference type="Proteomes" id="UP001202831"/>
    </source>
</evidence>
<dbReference type="InterPro" id="IPR008972">
    <property type="entry name" value="Cupredoxin"/>
</dbReference>
<dbReference type="Proteomes" id="UP001202831">
    <property type="component" value="Unassembled WGS sequence"/>
</dbReference>
<comment type="subcellular location">
    <subcellularLocation>
        <location evidence="5">Periplasm</location>
    </subcellularLocation>
</comment>
<evidence type="ECO:0000313" key="7">
    <source>
        <dbReference type="EMBL" id="MCL2912997.1"/>
    </source>
</evidence>
<comment type="caution">
    <text evidence="7">The sequence shown here is derived from an EMBL/GenBank/DDBJ whole genome shotgun (WGS) entry which is preliminary data.</text>
</comment>
<evidence type="ECO:0000259" key="6">
    <source>
        <dbReference type="Pfam" id="PF00127"/>
    </source>
</evidence>